<feature type="transmembrane region" description="Helical" evidence="8">
    <location>
        <begin position="171"/>
        <end position="192"/>
    </location>
</feature>
<evidence type="ECO:0000313" key="10">
    <source>
        <dbReference type="Proteomes" id="UP000247903"/>
    </source>
</evidence>
<protein>
    <recommendedName>
        <fullName evidence="11">DUF2029 domain-containing protein</fullName>
    </recommendedName>
</protein>
<dbReference type="RefSeq" id="WP_110308463.1">
    <property type="nucleotide sequence ID" value="NZ_QJHK01000028.1"/>
</dbReference>
<feature type="transmembrane region" description="Helical" evidence="8">
    <location>
        <begin position="141"/>
        <end position="159"/>
    </location>
</feature>
<evidence type="ECO:0000256" key="7">
    <source>
        <dbReference type="ARBA" id="ARBA00024033"/>
    </source>
</evidence>
<feature type="transmembrane region" description="Helical" evidence="8">
    <location>
        <begin position="273"/>
        <end position="294"/>
    </location>
</feature>
<dbReference type="Proteomes" id="UP000247903">
    <property type="component" value="Unassembled WGS sequence"/>
</dbReference>
<evidence type="ECO:0000256" key="5">
    <source>
        <dbReference type="ARBA" id="ARBA00022989"/>
    </source>
</evidence>
<organism evidence="9 10">
    <name type="scientific">Flavobacterium cheongpyeongense</name>
    <dbReference type="NCBI Taxonomy" id="2212651"/>
    <lineage>
        <taxon>Bacteria</taxon>
        <taxon>Pseudomonadati</taxon>
        <taxon>Bacteroidota</taxon>
        <taxon>Flavobacteriia</taxon>
        <taxon>Flavobacteriales</taxon>
        <taxon>Flavobacteriaceae</taxon>
        <taxon>Flavobacterium</taxon>
    </lineage>
</organism>
<evidence type="ECO:0000256" key="6">
    <source>
        <dbReference type="ARBA" id="ARBA00023136"/>
    </source>
</evidence>
<feature type="transmembrane region" description="Helical" evidence="8">
    <location>
        <begin position="344"/>
        <end position="362"/>
    </location>
</feature>
<reference evidence="9 10" key="1">
    <citation type="submission" date="2018-05" db="EMBL/GenBank/DDBJ databases">
        <title>Flavobacterium sp. strain IMCC34759, incomplete genome.</title>
        <authorList>
            <person name="Joung Y."/>
            <person name="Cho J."/>
        </authorList>
    </citation>
    <scope>NUCLEOTIDE SEQUENCE [LARGE SCALE GENOMIC DNA]</scope>
    <source>
        <strain evidence="9 10">IMCC34759</strain>
    </source>
</reference>
<keyword evidence="2" id="KW-1003">Cell membrane</keyword>
<comment type="caution">
    <text evidence="9">The sequence shown here is derived from an EMBL/GenBank/DDBJ whole genome shotgun (WGS) entry which is preliminary data.</text>
</comment>
<evidence type="ECO:0000256" key="8">
    <source>
        <dbReference type="SAM" id="Phobius"/>
    </source>
</evidence>
<evidence type="ECO:0000256" key="3">
    <source>
        <dbReference type="ARBA" id="ARBA00022679"/>
    </source>
</evidence>
<dbReference type="GO" id="GO:0016758">
    <property type="term" value="F:hexosyltransferase activity"/>
    <property type="evidence" value="ECO:0007669"/>
    <property type="project" value="InterPro"/>
</dbReference>
<evidence type="ECO:0000256" key="4">
    <source>
        <dbReference type="ARBA" id="ARBA00022692"/>
    </source>
</evidence>
<dbReference type="AlphaFoldDB" id="A0A2V4BJJ6"/>
<feature type="transmembrane region" description="Helical" evidence="8">
    <location>
        <begin position="306"/>
        <end position="332"/>
    </location>
</feature>
<dbReference type="Pfam" id="PF09594">
    <property type="entry name" value="GT87"/>
    <property type="match status" value="1"/>
</dbReference>
<keyword evidence="10" id="KW-1185">Reference proteome</keyword>
<keyword evidence="4 8" id="KW-0812">Transmembrane</keyword>
<dbReference type="OrthoDB" id="1303617at2"/>
<sequence>MKEFSGKYYGLFPLILLCAFYTYKAINFPVHDFSNYYFGGKFLADGKFNSGIYFPYEFNKAISNLGYSGLFTSYAPNTPFLALVFYPISFLSLPTAKLVFNSISVLLFAYSLNRLVLFFKINAKYILLVPILFFVPIKNELLFGQVYFLLFFLLSEFWLAYEKEEPKKMAIFLSLAIFLKVFPILLIFVFLFKKQFKPLIYIAISCLLLFLISVLFTGFDIWIFYFKNVLTKASNGEIAGAFVDNYQSVFMFLKRLMIFDEIENPDAFLNSPFLFFALTSALKIGLIITGYFVYKRVSNSLFIFSYWILTTILISPYGSTYTFILLLFPFFVLTKSDISNVKKVLFLSLLLLINNLPIAYFIENRFPFSYLRLFALALFFILFLSLIYRKVNWKIITLSTIVPCLLITLFKKSEIVNSTYFLHKNAPILVYDYKIANNQLTYFYWTEEGEKIESVPLETQTAINVELKNNQAYYNKKQFTFEKGNKLKPILINNKTLLYLSDYDRGIGFYALRKIKIN</sequence>
<dbReference type="GO" id="GO:0005886">
    <property type="term" value="C:plasma membrane"/>
    <property type="evidence" value="ECO:0007669"/>
    <property type="project" value="UniProtKB-SubCell"/>
</dbReference>
<evidence type="ECO:0000313" key="9">
    <source>
        <dbReference type="EMBL" id="PXY38907.1"/>
    </source>
</evidence>
<feature type="transmembrane region" description="Helical" evidence="8">
    <location>
        <begin position="80"/>
        <end position="108"/>
    </location>
</feature>
<proteinExistence type="inferred from homology"/>
<accession>A0A2V4BJJ6</accession>
<evidence type="ECO:0008006" key="11">
    <source>
        <dbReference type="Google" id="ProtNLM"/>
    </source>
</evidence>
<keyword evidence="3" id="KW-0808">Transferase</keyword>
<feature type="transmembrane region" description="Helical" evidence="8">
    <location>
        <begin position="7"/>
        <end position="26"/>
    </location>
</feature>
<feature type="transmembrane region" description="Helical" evidence="8">
    <location>
        <begin position="198"/>
        <end position="225"/>
    </location>
</feature>
<feature type="transmembrane region" description="Helical" evidence="8">
    <location>
        <begin position="368"/>
        <end position="388"/>
    </location>
</feature>
<comment type="subcellular location">
    <subcellularLocation>
        <location evidence="1">Cell membrane</location>
        <topology evidence="1">Multi-pass membrane protein</topology>
    </subcellularLocation>
</comment>
<name>A0A2V4BJJ6_9FLAO</name>
<keyword evidence="6 8" id="KW-0472">Membrane</keyword>
<gene>
    <name evidence="9" type="ORF">DMB65_20340</name>
</gene>
<comment type="similarity">
    <text evidence="7">Belongs to the glycosyltransferase 87 family.</text>
</comment>
<evidence type="ECO:0000256" key="2">
    <source>
        <dbReference type="ARBA" id="ARBA00022475"/>
    </source>
</evidence>
<feature type="transmembrane region" description="Helical" evidence="8">
    <location>
        <begin position="115"/>
        <end position="135"/>
    </location>
</feature>
<keyword evidence="5 8" id="KW-1133">Transmembrane helix</keyword>
<dbReference type="EMBL" id="QJHK01000028">
    <property type="protein sequence ID" value="PXY38907.1"/>
    <property type="molecule type" value="Genomic_DNA"/>
</dbReference>
<dbReference type="InterPro" id="IPR018584">
    <property type="entry name" value="GT87"/>
</dbReference>
<evidence type="ECO:0000256" key="1">
    <source>
        <dbReference type="ARBA" id="ARBA00004651"/>
    </source>
</evidence>